<keyword evidence="8 9" id="KW-0472">Membrane</keyword>
<evidence type="ECO:0000256" key="1">
    <source>
        <dbReference type="ARBA" id="ARBA00004141"/>
    </source>
</evidence>
<comment type="caution">
    <text evidence="10">The sequence shown here is derived from an EMBL/GenBank/DDBJ whole genome shotgun (WGS) entry which is preliminary data.</text>
</comment>
<keyword evidence="7" id="KW-0443">Lipid metabolism</keyword>
<dbReference type="InterPro" id="IPR015876">
    <property type="entry name" value="Acyl-CoA_DS"/>
</dbReference>
<evidence type="ECO:0000256" key="4">
    <source>
        <dbReference type="ARBA" id="ARBA00022832"/>
    </source>
</evidence>
<dbReference type="EMBL" id="BSFE01000001">
    <property type="protein sequence ID" value="GLK51064.1"/>
    <property type="molecule type" value="Genomic_DNA"/>
</dbReference>
<keyword evidence="4" id="KW-0276">Fatty acid metabolism</keyword>
<dbReference type="Proteomes" id="UP001143486">
    <property type="component" value="Unassembled WGS sequence"/>
</dbReference>
<evidence type="ECO:0000256" key="6">
    <source>
        <dbReference type="ARBA" id="ARBA00023002"/>
    </source>
</evidence>
<reference evidence="10" key="2">
    <citation type="submission" date="2023-01" db="EMBL/GenBank/DDBJ databases">
        <authorList>
            <person name="Sun Q."/>
            <person name="Evtushenko L."/>
        </authorList>
    </citation>
    <scope>NUCLEOTIDE SEQUENCE</scope>
    <source>
        <strain evidence="10">VKM B-1513</strain>
    </source>
</reference>
<dbReference type="AlphaFoldDB" id="A0A9W6IKA4"/>
<evidence type="ECO:0000256" key="3">
    <source>
        <dbReference type="ARBA" id="ARBA00022692"/>
    </source>
</evidence>
<evidence type="ECO:0000313" key="11">
    <source>
        <dbReference type="Proteomes" id="UP001143486"/>
    </source>
</evidence>
<evidence type="ECO:0000313" key="10">
    <source>
        <dbReference type="EMBL" id="GLK51064.1"/>
    </source>
</evidence>
<evidence type="ECO:0000256" key="7">
    <source>
        <dbReference type="ARBA" id="ARBA00023098"/>
    </source>
</evidence>
<evidence type="ECO:0000256" key="5">
    <source>
        <dbReference type="ARBA" id="ARBA00022989"/>
    </source>
</evidence>
<dbReference type="RefSeq" id="WP_271185457.1">
    <property type="nucleotide sequence ID" value="NZ_BSFE01000001.1"/>
</dbReference>
<keyword evidence="3 9" id="KW-0812">Transmembrane</keyword>
<organism evidence="10 11">
    <name type="scientific">Maricaulis virginensis</name>
    <dbReference type="NCBI Taxonomy" id="144022"/>
    <lineage>
        <taxon>Bacteria</taxon>
        <taxon>Pseudomonadati</taxon>
        <taxon>Pseudomonadota</taxon>
        <taxon>Alphaproteobacteria</taxon>
        <taxon>Maricaulales</taxon>
        <taxon>Maricaulaceae</taxon>
        <taxon>Maricaulis</taxon>
    </lineage>
</organism>
<reference evidence="10" key="1">
    <citation type="journal article" date="2014" name="Int. J. Syst. Evol. Microbiol.">
        <title>Complete genome sequence of Corynebacterium casei LMG S-19264T (=DSM 44701T), isolated from a smear-ripened cheese.</title>
        <authorList>
            <consortium name="US DOE Joint Genome Institute (JGI-PGF)"/>
            <person name="Walter F."/>
            <person name="Albersmeier A."/>
            <person name="Kalinowski J."/>
            <person name="Ruckert C."/>
        </authorList>
    </citation>
    <scope>NUCLEOTIDE SEQUENCE</scope>
    <source>
        <strain evidence="10">VKM B-1513</strain>
    </source>
</reference>
<evidence type="ECO:0000256" key="2">
    <source>
        <dbReference type="ARBA" id="ARBA00008749"/>
    </source>
</evidence>
<proteinExistence type="inferred from homology"/>
<accession>A0A9W6IKA4</accession>
<comment type="subcellular location">
    <subcellularLocation>
        <location evidence="1">Membrane</location>
        <topology evidence="1">Multi-pass membrane protein</topology>
    </subcellularLocation>
</comment>
<dbReference type="GO" id="GO:0016020">
    <property type="term" value="C:membrane"/>
    <property type="evidence" value="ECO:0007669"/>
    <property type="project" value="UniProtKB-SubCell"/>
</dbReference>
<name>A0A9W6IKA4_9PROT</name>
<feature type="transmembrane region" description="Helical" evidence="9">
    <location>
        <begin position="21"/>
        <end position="50"/>
    </location>
</feature>
<feature type="transmembrane region" description="Helical" evidence="9">
    <location>
        <begin position="56"/>
        <end position="74"/>
    </location>
</feature>
<feature type="transmembrane region" description="Helical" evidence="9">
    <location>
        <begin position="185"/>
        <end position="208"/>
    </location>
</feature>
<dbReference type="PANTHER" id="PTHR11351">
    <property type="entry name" value="ACYL-COA DESATURASE"/>
    <property type="match status" value="1"/>
</dbReference>
<keyword evidence="5 9" id="KW-1133">Transmembrane helix</keyword>
<evidence type="ECO:0008006" key="12">
    <source>
        <dbReference type="Google" id="ProtNLM"/>
    </source>
</evidence>
<keyword evidence="6" id="KW-0560">Oxidoreductase</keyword>
<gene>
    <name evidence="10" type="ORF">GCM10017621_05720</name>
</gene>
<dbReference type="GO" id="GO:0016717">
    <property type="term" value="F:oxidoreductase activity, acting on paired donors, with oxidation of a pair of donors resulting in the reduction of molecular oxygen to two molecules of water"/>
    <property type="evidence" value="ECO:0007669"/>
    <property type="project" value="InterPro"/>
</dbReference>
<protein>
    <recommendedName>
        <fullName evidence="12">Stearoyl-CoA desaturase (Delta-9 desaturase)</fullName>
    </recommendedName>
</protein>
<comment type="similarity">
    <text evidence="2">Belongs to the fatty acid desaturase type 2 family.</text>
</comment>
<dbReference type="PRINTS" id="PR00075">
    <property type="entry name" value="FACDDSATRASE"/>
</dbReference>
<sequence>MNLDQRILSRSEAILKSWRTLNWASAFSAFIYPALGVAMMITMVALGLALNGLTLHWWYAPLCIAVIGLSIFVCNQGIGPLHRIWQHRAGEIKWPAQVIIMFNCILAMQGSLKDWVNYHSQHHRFADKPGDPHNPLESKAWAWVGWILWRDEKDLARPMPLWLKENAVVRFADRFHITLSLVMHLIIPAVIYLVVALSGGSLILTALLHASAVIGRAIQFHATTLGVNVYGHMKTPKWVDYLLALLTGGEALHDHHHEFPQSALHLPRKGIWNRIVDYNGTMLLIMHRLGLAKNLQIAPQFA</sequence>
<evidence type="ECO:0000256" key="9">
    <source>
        <dbReference type="SAM" id="Phobius"/>
    </source>
</evidence>
<keyword evidence="11" id="KW-1185">Reference proteome</keyword>
<evidence type="ECO:0000256" key="8">
    <source>
        <dbReference type="ARBA" id="ARBA00023136"/>
    </source>
</evidence>
<dbReference type="GO" id="GO:0006631">
    <property type="term" value="P:fatty acid metabolic process"/>
    <property type="evidence" value="ECO:0007669"/>
    <property type="project" value="UniProtKB-KW"/>
</dbReference>